<dbReference type="AlphaFoldDB" id="A0AAD2WFD6"/>
<dbReference type="Proteomes" id="UP000013237">
    <property type="component" value="Unassembled WGS sequence"/>
</dbReference>
<sequence length="269" mass="26725">MAGQMIVLPGVTAAAGAGAPRVNMNTPDTIAAKISTLKHSVAARSLTAGAGGGVVGRCRVTGAPLLPKGSASANLAVSEIGGRLGLGITGGGAAGLALPAGSLTSAYTLVAAVNMASADVTGGLIVNLLSGVDASDAYLSVLQRSYGVTNTGANKGKLCTSPLAGGNFAAAALPAAGWAIFVVDYDRSTRVASVAINQAATFDTLAMPGNFTPPSGSYVEVGYHLDSNSLRSSKLGDLYTFSDSLLKTDLGKSQLAELVAALKTYYSIA</sequence>
<comment type="caution">
    <text evidence="1">The sequence shown here is derived from an EMBL/GenBank/DDBJ whole genome shotgun (WGS) entry which is preliminary data.</text>
</comment>
<accession>A0AAD2WFD6</accession>
<evidence type="ECO:0000313" key="2">
    <source>
        <dbReference type="Proteomes" id="UP000013237"/>
    </source>
</evidence>
<protein>
    <submittedName>
        <fullName evidence="1">Uncharacterized protein</fullName>
    </submittedName>
</protein>
<dbReference type="EMBL" id="APBQ01000005">
    <property type="protein sequence ID" value="ENY79684.1"/>
    <property type="molecule type" value="Genomic_DNA"/>
</dbReference>
<evidence type="ECO:0000313" key="1">
    <source>
        <dbReference type="EMBL" id="ENY79684.1"/>
    </source>
</evidence>
<name>A0AAD2WFD6_PSEPU</name>
<gene>
    <name evidence="1" type="ORF">C206_00955</name>
</gene>
<reference evidence="1 2" key="1">
    <citation type="submission" date="2013-02" db="EMBL/GenBank/DDBJ databases">
        <title>Insights into the proteome of triclosan-resistant Pseudomonas putida TRO1, isolated from activated sludge.</title>
        <authorList>
            <person name="Lolas I.B."/>
            <person name="Almeida B."/>
            <person name="Starnawski P.M."/>
            <person name="Soenderkaer M."/>
            <person name="Nielsen K.L."/>
            <person name="Nielsen J.L."/>
        </authorList>
    </citation>
    <scope>NUCLEOTIDE SEQUENCE [LARGE SCALE GENOMIC DNA]</scope>
    <source>
        <strain evidence="1 2">TRO1</strain>
    </source>
</reference>
<organism evidence="1 2">
    <name type="scientific">Pseudomonas putida TRO1</name>
    <dbReference type="NCBI Taxonomy" id="1227924"/>
    <lineage>
        <taxon>Bacteria</taxon>
        <taxon>Pseudomonadati</taxon>
        <taxon>Pseudomonadota</taxon>
        <taxon>Gammaproteobacteria</taxon>
        <taxon>Pseudomonadales</taxon>
        <taxon>Pseudomonadaceae</taxon>
        <taxon>Pseudomonas</taxon>
    </lineage>
</organism>
<dbReference type="RefSeq" id="WP_004573874.1">
    <property type="nucleotide sequence ID" value="NZ_APBQ01000005.1"/>
</dbReference>
<proteinExistence type="predicted"/>